<accession>A0ABV2RGS3</accession>
<gene>
    <name evidence="1" type="ORF">ABIE19_003134</name>
</gene>
<sequence length="143" mass="15479">MEQIPSLNIPLSVEAIGFSMADEAAHLIAMLGRGSDFRQFVTHDVEGELYAQTPGAQLLSITCKETPKLETSAVQNGPGNSAMVTGVSVTFPLVLRIKMADDALWNLDVEHNYDAANVHLKDGRRTLTQNFSVVGHQQVSAES</sequence>
<keyword evidence="2" id="KW-1185">Reference proteome</keyword>
<dbReference type="EMBL" id="JBEPTF010000005">
    <property type="protein sequence ID" value="MET4685183.1"/>
    <property type="molecule type" value="Genomic_DNA"/>
</dbReference>
<organism evidence="1 2">
    <name type="scientific">Brevundimonas faecalis</name>
    <dbReference type="NCBI Taxonomy" id="947378"/>
    <lineage>
        <taxon>Bacteria</taxon>
        <taxon>Pseudomonadati</taxon>
        <taxon>Pseudomonadota</taxon>
        <taxon>Alphaproteobacteria</taxon>
        <taxon>Caulobacterales</taxon>
        <taxon>Caulobacteraceae</taxon>
        <taxon>Brevundimonas</taxon>
    </lineage>
</organism>
<evidence type="ECO:0000313" key="1">
    <source>
        <dbReference type="EMBL" id="MET4685183.1"/>
    </source>
</evidence>
<name>A0ABV2RGS3_9CAUL</name>
<evidence type="ECO:0000313" key="2">
    <source>
        <dbReference type="Proteomes" id="UP001549313"/>
    </source>
</evidence>
<reference evidence="1 2" key="1">
    <citation type="submission" date="2024-06" db="EMBL/GenBank/DDBJ databases">
        <title>Sorghum-associated microbial communities from plants grown in Nebraska, USA.</title>
        <authorList>
            <person name="Schachtman D."/>
        </authorList>
    </citation>
    <scope>NUCLEOTIDE SEQUENCE [LARGE SCALE GENOMIC DNA]</scope>
    <source>
        <strain evidence="1 2">2814</strain>
    </source>
</reference>
<proteinExistence type="predicted"/>
<dbReference type="Proteomes" id="UP001549313">
    <property type="component" value="Unassembled WGS sequence"/>
</dbReference>
<protein>
    <submittedName>
        <fullName evidence="1">Uncharacterized protein</fullName>
    </submittedName>
</protein>
<comment type="caution">
    <text evidence="1">The sequence shown here is derived from an EMBL/GenBank/DDBJ whole genome shotgun (WGS) entry which is preliminary data.</text>
</comment>
<dbReference type="RefSeq" id="WP_354090147.1">
    <property type="nucleotide sequence ID" value="NZ_JBEPTF010000005.1"/>
</dbReference>